<keyword evidence="3" id="KW-0255">Endonuclease</keyword>
<keyword evidence="7" id="KW-1185">Reference proteome</keyword>
<dbReference type="PANTHER" id="PTHR13966:SF19">
    <property type="entry name" value="NUCLEASE EXOG, MITOCHONDRIAL"/>
    <property type="match status" value="1"/>
</dbReference>
<evidence type="ECO:0000256" key="2">
    <source>
        <dbReference type="ARBA" id="ARBA00022722"/>
    </source>
</evidence>
<name>A0A7R8YPU5_HERIL</name>
<dbReference type="Proteomes" id="UP000594454">
    <property type="component" value="Chromosome 2"/>
</dbReference>
<dbReference type="GO" id="GO:0000014">
    <property type="term" value="F:single-stranded DNA endodeoxyribonuclease activity"/>
    <property type="evidence" value="ECO:0007669"/>
    <property type="project" value="TreeGrafter"/>
</dbReference>
<organism evidence="6 7">
    <name type="scientific">Hermetia illucens</name>
    <name type="common">Black soldier fly</name>
    <dbReference type="NCBI Taxonomy" id="343691"/>
    <lineage>
        <taxon>Eukaryota</taxon>
        <taxon>Metazoa</taxon>
        <taxon>Ecdysozoa</taxon>
        <taxon>Arthropoda</taxon>
        <taxon>Hexapoda</taxon>
        <taxon>Insecta</taxon>
        <taxon>Pterygota</taxon>
        <taxon>Neoptera</taxon>
        <taxon>Endopterygota</taxon>
        <taxon>Diptera</taxon>
        <taxon>Brachycera</taxon>
        <taxon>Stratiomyomorpha</taxon>
        <taxon>Stratiomyidae</taxon>
        <taxon>Hermetiinae</taxon>
        <taxon>Hermetia</taxon>
    </lineage>
</organism>
<keyword evidence="3" id="KW-0378">Hydrolase</keyword>
<keyword evidence="2" id="KW-0540">Nuclease</keyword>
<proteinExistence type="inferred from homology"/>
<evidence type="ECO:0000313" key="6">
    <source>
        <dbReference type="EMBL" id="CAD7081003.1"/>
    </source>
</evidence>
<dbReference type="GO" id="GO:0005634">
    <property type="term" value="C:nucleus"/>
    <property type="evidence" value="ECO:0007669"/>
    <property type="project" value="TreeGrafter"/>
</dbReference>
<dbReference type="GO" id="GO:0003676">
    <property type="term" value="F:nucleic acid binding"/>
    <property type="evidence" value="ECO:0007669"/>
    <property type="project" value="InterPro"/>
</dbReference>
<dbReference type="FunFam" id="3.40.570.10:FF:000007">
    <property type="entry name" value="Alkaline nuclease"/>
    <property type="match status" value="1"/>
</dbReference>
<dbReference type="InterPro" id="IPR040255">
    <property type="entry name" value="Non-specific_endonuclease"/>
</dbReference>
<protein>
    <recommendedName>
        <fullName evidence="5">DNA/RNA non-specific endonuclease/pyrophosphatase/phosphodiesterase domain-containing protein</fullName>
    </recommendedName>
</protein>
<dbReference type="AlphaFoldDB" id="A0A7R8YPU5"/>
<dbReference type="GO" id="GO:0006309">
    <property type="term" value="P:apoptotic DNA fragmentation"/>
    <property type="evidence" value="ECO:0007669"/>
    <property type="project" value="TreeGrafter"/>
</dbReference>
<feature type="domain" description="DNA/RNA non-specific endonuclease/pyrophosphatase/phosphodiesterase" evidence="5">
    <location>
        <begin position="139"/>
        <end position="379"/>
    </location>
</feature>
<dbReference type="InterPro" id="IPR001604">
    <property type="entry name" value="Endo_G_ENPP1-like_dom"/>
</dbReference>
<dbReference type="GO" id="GO:0004521">
    <property type="term" value="F:RNA endonuclease activity"/>
    <property type="evidence" value="ECO:0007669"/>
    <property type="project" value="TreeGrafter"/>
</dbReference>
<evidence type="ECO:0000259" key="5">
    <source>
        <dbReference type="SMART" id="SM00892"/>
    </source>
</evidence>
<comment type="similarity">
    <text evidence="1">Belongs to the DNA/RNA non-specific endonuclease family.</text>
</comment>
<dbReference type="InterPro" id="IPR044925">
    <property type="entry name" value="His-Me_finger_sf"/>
</dbReference>
<dbReference type="SMART" id="SM00892">
    <property type="entry name" value="Endonuclease_NS"/>
    <property type="match status" value="1"/>
</dbReference>
<dbReference type="OrthoDB" id="5960141at2759"/>
<dbReference type="InterPro" id="IPR044929">
    <property type="entry name" value="DNA/RNA_non-sp_Endonuclease_sf"/>
</dbReference>
<accession>A0A7R8YPU5</accession>
<sequence length="397" mass="45055">MCFRQVFYRLLCLFGKHCYEDGPGCRFETNSGDLGFLQPLLLISGTNELLQPLPDGGFVFNYNDKIDLACTSNFADSIKGKRVTAYCKGGKQFCVQGIYRNISEIQCTLPVQGTARKTTRKCYNNSTIAEIGFSLGRTFITTIEVCFNPSKASSYYSHYSIYPATVNLQRNSGRPQFAEGDFYGFNVFDFYNIENQEVVFRDVVSLGREQPVVLNKTQSLCRGHLAAKADFILGPAQFATFFLINTAPSWICIDGGGWMKIEDDVRKLAYNKSLNLELYTGTYDILKLRNAGNLTDLREIYLNANEKLLPVPRFFYKVVIDKDTRRGIVLIRVNNPFLTANYIRANEVICPDVSNQIKWVKLGKNIYKGYSYACDVHEFVERVPHLPFLNVTGLLYS</sequence>
<dbReference type="GO" id="GO:0046872">
    <property type="term" value="F:metal ion binding"/>
    <property type="evidence" value="ECO:0007669"/>
    <property type="project" value="InterPro"/>
</dbReference>
<reference evidence="6 7" key="1">
    <citation type="submission" date="2020-11" db="EMBL/GenBank/DDBJ databases">
        <authorList>
            <person name="Wallbank WR R."/>
            <person name="Pardo Diaz C."/>
            <person name="Kozak K."/>
            <person name="Martin S."/>
            <person name="Jiggins C."/>
            <person name="Moest M."/>
            <person name="Warren A I."/>
            <person name="Generalovic N T."/>
            <person name="Byers J.R.P. K."/>
            <person name="Montejo-Kovacevich G."/>
            <person name="Yen C E."/>
        </authorList>
    </citation>
    <scope>NUCLEOTIDE SEQUENCE [LARGE SCALE GENOMIC DNA]</scope>
</reference>
<feature type="active site" description="Proton acceptor" evidence="4">
    <location>
        <position position="224"/>
    </location>
</feature>
<evidence type="ECO:0000256" key="1">
    <source>
        <dbReference type="ARBA" id="ARBA00010052"/>
    </source>
</evidence>
<dbReference type="SUPFAM" id="SSF54060">
    <property type="entry name" value="His-Me finger endonucleases"/>
    <property type="match status" value="1"/>
</dbReference>
<evidence type="ECO:0000313" key="7">
    <source>
        <dbReference type="Proteomes" id="UP000594454"/>
    </source>
</evidence>
<gene>
    <name evidence="6" type="ORF">HERILL_LOCUS4130</name>
</gene>
<dbReference type="EMBL" id="LR899010">
    <property type="protein sequence ID" value="CAD7081003.1"/>
    <property type="molecule type" value="Genomic_DNA"/>
</dbReference>
<evidence type="ECO:0000256" key="3">
    <source>
        <dbReference type="ARBA" id="ARBA00022759"/>
    </source>
</evidence>
<dbReference type="Pfam" id="PF01223">
    <property type="entry name" value="Endonuclease_NS"/>
    <property type="match status" value="1"/>
</dbReference>
<evidence type="ECO:0000256" key="4">
    <source>
        <dbReference type="PIRSR" id="PIRSR640255-1"/>
    </source>
</evidence>
<dbReference type="InParanoid" id="A0A7R8YPU5"/>
<dbReference type="Gene3D" id="3.40.570.10">
    <property type="entry name" value="Extracellular Endonuclease, subunit A"/>
    <property type="match status" value="1"/>
</dbReference>
<dbReference type="PANTHER" id="PTHR13966">
    <property type="entry name" value="ENDONUCLEASE RELATED"/>
    <property type="match status" value="1"/>
</dbReference>
<dbReference type="OMA" id="WNIKHER"/>
<dbReference type="GO" id="GO:0005743">
    <property type="term" value="C:mitochondrial inner membrane"/>
    <property type="evidence" value="ECO:0007669"/>
    <property type="project" value="TreeGrafter"/>
</dbReference>